<dbReference type="AlphaFoldDB" id="A0AAW1JAC4"/>
<reference evidence="9" key="1">
    <citation type="submission" date="2024-03" db="EMBL/GenBank/DDBJ databases">
        <title>WGS assembly of Saponaria officinalis var. Norfolk2.</title>
        <authorList>
            <person name="Jenkins J."/>
            <person name="Shu S."/>
            <person name="Grimwood J."/>
            <person name="Barry K."/>
            <person name="Goodstein D."/>
            <person name="Schmutz J."/>
            <person name="Leebens-Mack J."/>
            <person name="Osbourn A."/>
        </authorList>
    </citation>
    <scope>NUCLEOTIDE SEQUENCE [LARGE SCALE GENOMIC DNA]</scope>
    <source>
        <strain evidence="9">JIC</strain>
    </source>
</reference>
<sequence>MGKPIVAAFLIGLIFFLGINSEIAYGDKCCQDHWDQGSCVAGKDDSPEIGGKCWNFCTSDCTKGGRCKQYGSKTVCHCYC</sequence>
<dbReference type="GO" id="GO:0050832">
    <property type="term" value="P:defense response to fungus"/>
    <property type="evidence" value="ECO:0007669"/>
    <property type="project" value="UniProtKB-KW"/>
</dbReference>
<dbReference type="GO" id="GO:0031640">
    <property type="term" value="P:killing of cells of another organism"/>
    <property type="evidence" value="ECO:0007669"/>
    <property type="project" value="UniProtKB-KW"/>
</dbReference>
<dbReference type="EMBL" id="JBDFQZ010000008">
    <property type="protein sequence ID" value="KAK9699823.1"/>
    <property type="molecule type" value="Genomic_DNA"/>
</dbReference>
<evidence type="ECO:0000256" key="1">
    <source>
        <dbReference type="ARBA" id="ARBA00004613"/>
    </source>
</evidence>
<evidence type="ECO:0000256" key="5">
    <source>
        <dbReference type="ARBA" id="ARBA00022577"/>
    </source>
</evidence>
<dbReference type="Proteomes" id="UP001443914">
    <property type="component" value="Unassembled WGS sequence"/>
</dbReference>
<proteinExistence type="inferred from homology"/>
<evidence type="ECO:0000256" key="8">
    <source>
        <dbReference type="SAM" id="SignalP"/>
    </source>
</evidence>
<dbReference type="PANTHER" id="PTHR34453:SF3">
    <property type="entry name" value="DEFENSIN-LIKE (DEFL) FAMILY PROTEIN-RELATED"/>
    <property type="match status" value="1"/>
</dbReference>
<evidence type="ECO:0000256" key="6">
    <source>
        <dbReference type="ARBA" id="ARBA00022729"/>
    </source>
</evidence>
<keyword evidence="3" id="KW-0964">Secreted</keyword>
<evidence type="ECO:0000313" key="10">
    <source>
        <dbReference type="Proteomes" id="UP001443914"/>
    </source>
</evidence>
<evidence type="ECO:0000256" key="7">
    <source>
        <dbReference type="ARBA" id="ARBA00022821"/>
    </source>
</evidence>
<comment type="similarity">
    <text evidence="2">Belongs to the DEFL family.</text>
</comment>
<keyword evidence="10" id="KW-1185">Reference proteome</keyword>
<organism evidence="9 10">
    <name type="scientific">Saponaria officinalis</name>
    <name type="common">Common soapwort</name>
    <name type="synonym">Lychnis saponaria</name>
    <dbReference type="NCBI Taxonomy" id="3572"/>
    <lineage>
        <taxon>Eukaryota</taxon>
        <taxon>Viridiplantae</taxon>
        <taxon>Streptophyta</taxon>
        <taxon>Embryophyta</taxon>
        <taxon>Tracheophyta</taxon>
        <taxon>Spermatophyta</taxon>
        <taxon>Magnoliopsida</taxon>
        <taxon>eudicotyledons</taxon>
        <taxon>Gunneridae</taxon>
        <taxon>Pentapetalae</taxon>
        <taxon>Caryophyllales</taxon>
        <taxon>Caryophyllaceae</taxon>
        <taxon>Caryophylleae</taxon>
        <taxon>Saponaria</taxon>
    </lineage>
</organism>
<comment type="caution">
    <text evidence="9">The sequence shown here is derived from an EMBL/GenBank/DDBJ whole genome shotgun (WGS) entry which is preliminary data.</text>
</comment>
<dbReference type="Pfam" id="PF10868">
    <property type="entry name" value="Defensin_like"/>
    <property type="match status" value="1"/>
</dbReference>
<evidence type="ECO:0000256" key="2">
    <source>
        <dbReference type="ARBA" id="ARBA00006722"/>
    </source>
</evidence>
<gene>
    <name evidence="9" type="ORF">RND81_08G197700</name>
</gene>
<dbReference type="GO" id="GO:0005576">
    <property type="term" value="C:extracellular region"/>
    <property type="evidence" value="ECO:0007669"/>
    <property type="project" value="UniProtKB-SubCell"/>
</dbReference>
<protein>
    <submittedName>
        <fullName evidence="9">Uncharacterized protein</fullName>
    </submittedName>
</protein>
<keyword evidence="4" id="KW-0929">Antimicrobial</keyword>
<evidence type="ECO:0000313" key="9">
    <source>
        <dbReference type="EMBL" id="KAK9699823.1"/>
    </source>
</evidence>
<dbReference type="InterPro" id="IPR022618">
    <property type="entry name" value="Defensin-like_20-28"/>
</dbReference>
<evidence type="ECO:0000256" key="4">
    <source>
        <dbReference type="ARBA" id="ARBA00022529"/>
    </source>
</evidence>
<keyword evidence="7" id="KW-0611">Plant defense</keyword>
<accession>A0AAW1JAC4</accession>
<dbReference type="PANTHER" id="PTHR34453">
    <property type="entry name" value="DEFENSIN-LIKE (DEFL) FAMILY PROTEIN-RELATED"/>
    <property type="match status" value="1"/>
</dbReference>
<feature type="chain" id="PRO_5043340336" evidence="8">
    <location>
        <begin position="27"/>
        <end position="80"/>
    </location>
</feature>
<evidence type="ECO:0000256" key="3">
    <source>
        <dbReference type="ARBA" id="ARBA00022525"/>
    </source>
</evidence>
<feature type="signal peptide" evidence="8">
    <location>
        <begin position="1"/>
        <end position="26"/>
    </location>
</feature>
<keyword evidence="6 8" id="KW-0732">Signal</keyword>
<comment type="subcellular location">
    <subcellularLocation>
        <location evidence="1">Secreted</location>
    </subcellularLocation>
</comment>
<keyword evidence="5" id="KW-0295">Fungicide</keyword>
<name>A0AAW1JAC4_SAPOF</name>